<feature type="domain" description="Tyr recombinase" evidence="6">
    <location>
        <begin position="206"/>
        <end position="392"/>
    </location>
</feature>
<dbReference type="Proteomes" id="UP001214757">
    <property type="component" value="Unassembled WGS sequence"/>
</dbReference>
<reference evidence="7 8" key="1">
    <citation type="submission" date="2023-02" db="EMBL/GenBank/DDBJ databases">
        <title>Entomopathogenic bacteria.</title>
        <authorList>
            <person name="Machado R.A."/>
        </authorList>
    </citation>
    <scope>NUCLEOTIDE SEQUENCE [LARGE SCALE GENOMIC DNA]</scope>
    <source>
        <strain evidence="7 8">XENO-7</strain>
    </source>
</reference>
<feature type="region of interest" description="Disordered" evidence="5">
    <location>
        <begin position="1"/>
        <end position="23"/>
    </location>
</feature>
<evidence type="ECO:0000256" key="5">
    <source>
        <dbReference type="SAM" id="MobiDB-lite"/>
    </source>
</evidence>
<comment type="caution">
    <text evidence="7">The sequence shown here is derived from an EMBL/GenBank/DDBJ whole genome shotgun (WGS) entry which is preliminary data.</text>
</comment>
<keyword evidence="3" id="KW-0238">DNA-binding</keyword>
<evidence type="ECO:0000256" key="2">
    <source>
        <dbReference type="ARBA" id="ARBA00022908"/>
    </source>
</evidence>
<evidence type="ECO:0000259" key="6">
    <source>
        <dbReference type="PROSITE" id="PS51898"/>
    </source>
</evidence>
<evidence type="ECO:0000256" key="4">
    <source>
        <dbReference type="ARBA" id="ARBA00023172"/>
    </source>
</evidence>
<dbReference type="RefSeq" id="WP_273579056.1">
    <property type="nucleotide sequence ID" value="NZ_JAQRFO010000009.1"/>
</dbReference>
<sequence length="415" mass="47597">MTDSWLRSTNGKPQEKMITKSDRDGLSVRVTPKGKVIFQFRYRWGGKGDRIDIGTYPATSLKDARDAVTSYRGELEQHRNPKIVKRVRKELALSAVTVEGLIREWWVTTIQDVKVNADAILRTFEIHVFPKFGELPHDEVKLHIWLTLIEGVTRQSPAIGKRILTYSKTAHRWAVRRGMTNNTPLSDLISSDLGGQDINTDVDTNVGDRTLSEEELVILFQLINAPKYNPRNALIVKLCLLFGCRIAELLKAKVNDFDYEKDIWIIPPANHKTGRRTKKPIIRPIIPKAKELIEQAKKLNYGSEYLFTVLRGKSFSDGSHGDIVAKLNKRMASHFDSYTYWSIHDLRRTMRTGVSELTAPHIAEIMVGHKLPGVWQVYDKHTYLNEQREAYELWWEKLTKIVSRPPSQECPAAEN</sequence>
<dbReference type="InterPro" id="IPR038488">
    <property type="entry name" value="Integrase_DNA-bd_sf"/>
</dbReference>
<dbReference type="Pfam" id="PF00589">
    <property type="entry name" value="Phage_integrase"/>
    <property type="match status" value="1"/>
</dbReference>
<dbReference type="SUPFAM" id="SSF56349">
    <property type="entry name" value="DNA breaking-rejoining enzymes"/>
    <property type="match status" value="1"/>
</dbReference>
<gene>
    <name evidence="7" type="ORF">PSI22_05945</name>
</gene>
<dbReference type="Pfam" id="PF13356">
    <property type="entry name" value="Arm-DNA-bind_3"/>
    <property type="match status" value="1"/>
</dbReference>
<protein>
    <submittedName>
        <fullName evidence="7">Site-specific integrase</fullName>
    </submittedName>
</protein>
<keyword evidence="4" id="KW-0233">DNA recombination</keyword>
<dbReference type="InterPro" id="IPR002104">
    <property type="entry name" value="Integrase_catalytic"/>
</dbReference>
<dbReference type="Gene3D" id="3.30.160.390">
    <property type="entry name" value="Integrase, DNA-binding domain"/>
    <property type="match status" value="1"/>
</dbReference>
<feature type="compositionally biased region" description="Polar residues" evidence="5">
    <location>
        <begin position="1"/>
        <end position="12"/>
    </location>
</feature>
<dbReference type="Gene3D" id="1.10.150.130">
    <property type="match status" value="1"/>
</dbReference>
<evidence type="ECO:0000313" key="7">
    <source>
        <dbReference type="EMBL" id="MDC9621184.1"/>
    </source>
</evidence>
<comment type="similarity">
    <text evidence="1">Belongs to the 'phage' integrase family.</text>
</comment>
<dbReference type="PROSITE" id="PS51898">
    <property type="entry name" value="TYR_RECOMBINASE"/>
    <property type="match status" value="1"/>
</dbReference>
<evidence type="ECO:0000256" key="1">
    <source>
        <dbReference type="ARBA" id="ARBA00008857"/>
    </source>
</evidence>
<dbReference type="EMBL" id="JAQRFO010000009">
    <property type="protein sequence ID" value="MDC9621184.1"/>
    <property type="molecule type" value="Genomic_DNA"/>
</dbReference>
<organism evidence="7 8">
    <name type="scientific">Xenorhabdus aichiensis</name>
    <dbReference type="NCBI Taxonomy" id="3025874"/>
    <lineage>
        <taxon>Bacteria</taxon>
        <taxon>Pseudomonadati</taxon>
        <taxon>Pseudomonadota</taxon>
        <taxon>Gammaproteobacteria</taxon>
        <taxon>Enterobacterales</taxon>
        <taxon>Morganellaceae</taxon>
        <taxon>Xenorhabdus</taxon>
    </lineage>
</organism>
<evidence type="ECO:0000313" key="8">
    <source>
        <dbReference type="Proteomes" id="UP001214757"/>
    </source>
</evidence>
<dbReference type="InterPro" id="IPR010998">
    <property type="entry name" value="Integrase_recombinase_N"/>
</dbReference>
<dbReference type="InterPro" id="IPR025166">
    <property type="entry name" value="Integrase_DNA_bind_dom"/>
</dbReference>
<feature type="compositionally biased region" description="Basic and acidic residues" evidence="5">
    <location>
        <begin position="13"/>
        <end position="23"/>
    </location>
</feature>
<dbReference type="CDD" id="cd00801">
    <property type="entry name" value="INT_P4_C"/>
    <property type="match status" value="1"/>
</dbReference>
<dbReference type="PANTHER" id="PTHR30629:SF2">
    <property type="entry name" value="PROPHAGE INTEGRASE INTS-RELATED"/>
    <property type="match status" value="1"/>
</dbReference>
<dbReference type="InterPro" id="IPR013762">
    <property type="entry name" value="Integrase-like_cat_sf"/>
</dbReference>
<dbReference type="InterPro" id="IPR050808">
    <property type="entry name" value="Phage_Integrase"/>
</dbReference>
<evidence type="ECO:0000256" key="3">
    <source>
        <dbReference type="ARBA" id="ARBA00023125"/>
    </source>
</evidence>
<keyword evidence="2" id="KW-0229">DNA integration</keyword>
<name>A0ABT5M0H9_9GAMM</name>
<dbReference type="PANTHER" id="PTHR30629">
    <property type="entry name" value="PROPHAGE INTEGRASE"/>
    <property type="match status" value="1"/>
</dbReference>
<accession>A0ABT5M0H9</accession>
<dbReference type="InterPro" id="IPR011010">
    <property type="entry name" value="DNA_brk_join_enz"/>
</dbReference>
<proteinExistence type="inferred from homology"/>
<keyword evidence="8" id="KW-1185">Reference proteome</keyword>
<dbReference type="Gene3D" id="1.10.443.10">
    <property type="entry name" value="Intergrase catalytic core"/>
    <property type="match status" value="1"/>
</dbReference>